<feature type="transmembrane region" description="Helical" evidence="3">
    <location>
        <begin position="524"/>
        <end position="543"/>
    </location>
</feature>
<evidence type="ECO:0000313" key="5">
    <source>
        <dbReference type="Proteomes" id="UP000054567"/>
    </source>
</evidence>
<feature type="coiled-coil region" evidence="1">
    <location>
        <begin position="302"/>
        <end position="343"/>
    </location>
</feature>
<keyword evidence="3" id="KW-0472">Membrane</keyword>
<evidence type="ECO:0000256" key="1">
    <source>
        <dbReference type="SAM" id="Coils"/>
    </source>
</evidence>
<evidence type="ECO:0000313" key="4">
    <source>
        <dbReference type="EMBL" id="KMM67134.1"/>
    </source>
</evidence>
<feature type="compositionally biased region" description="Polar residues" evidence="2">
    <location>
        <begin position="20"/>
        <end position="34"/>
    </location>
</feature>
<feature type="region of interest" description="Disordered" evidence="2">
    <location>
        <begin position="1"/>
        <end position="178"/>
    </location>
</feature>
<gene>
    <name evidence="4" type="ORF">CPAG_03469</name>
</gene>
<keyword evidence="3" id="KW-0812">Transmembrane</keyword>
<dbReference type="VEuPathDB" id="FungiDB:CPAG_03469"/>
<organism evidence="4 5">
    <name type="scientific">Coccidioides posadasii RMSCC 3488</name>
    <dbReference type="NCBI Taxonomy" id="454284"/>
    <lineage>
        <taxon>Eukaryota</taxon>
        <taxon>Fungi</taxon>
        <taxon>Dikarya</taxon>
        <taxon>Ascomycota</taxon>
        <taxon>Pezizomycotina</taxon>
        <taxon>Eurotiomycetes</taxon>
        <taxon>Eurotiomycetidae</taxon>
        <taxon>Onygenales</taxon>
        <taxon>Onygenaceae</taxon>
        <taxon>Coccidioides</taxon>
    </lineage>
</organism>
<name>A0A0J6FE28_COCPO</name>
<evidence type="ECO:0000256" key="3">
    <source>
        <dbReference type="SAM" id="Phobius"/>
    </source>
</evidence>
<keyword evidence="3" id="KW-1133">Transmembrane helix</keyword>
<dbReference type="EMBL" id="DS268110">
    <property type="protein sequence ID" value="KMM67134.1"/>
    <property type="molecule type" value="Genomic_DNA"/>
</dbReference>
<protein>
    <submittedName>
        <fullName evidence="4">Uncharacterized protein</fullName>
    </submittedName>
</protein>
<sequence length="591" mass="63285">MAPKSQSNASKGKGKRPAGNQGQNPTSTTPNQPQGSGGNSKGKQPATPQSSQGARRRNGKKKPAPAGNQVPLHLRVTKPSQSPHNPAGQPTQSSSGPSSSQSPKPSNTGKGRQQQQPSGPTTPLAGPPASKLPSGAVDPSSRQFDSRLAAMREGSVAKGTPARESGLGKAGVQSGTNVANPTNAAVVHRQKTARRPERPAVRTPVCPAPGAWATYMGQISAHDEMSDLYVQGGKGLDSAALEKMLADSSRSGEEKLQKLKEVVLALGRICEGRNQTIRALKEDYARLFPRRELWEEEKEIMLSLANQRENEILQQLDKAETRCRFLLEENLELKAQLESKEEQSAESNAVKAADWAAIAGGEVAEDNTEVGENGLEQQVPTKSELEIGDEALTQAIEAAKEITTAGKHVECLRDAAVQLPSEDDKNLGDLEADQAVERNLLVSLESEGVVDASTITEAPVSEFVEASTQTAPAASVEVVDTSMQTVKVEVAVLEALTQTEADVPPETSDSLVQTEPVIISEGRWGRGLLLVFLMLLWAFITLWGGSGDQQIWLEANTVVSEVGGMSAWPFWLQELRFDLSDWLQIDRVMLG</sequence>
<proteinExistence type="predicted"/>
<feature type="compositionally biased region" description="Basic residues" evidence="2">
    <location>
        <begin position="54"/>
        <end position="63"/>
    </location>
</feature>
<keyword evidence="1" id="KW-0175">Coiled coil</keyword>
<reference evidence="5" key="2">
    <citation type="journal article" date="2009" name="Genome Res.">
        <title>Comparative genomic analyses of the human fungal pathogens Coccidioides and their relatives.</title>
        <authorList>
            <person name="Sharpton T.J."/>
            <person name="Stajich J.E."/>
            <person name="Rounsley S.D."/>
            <person name="Gardner M.J."/>
            <person name="Wortman J.R."/>
            <person name="Jordar V.S."/>
            <person name="Maiti R."/>
            <person name="Kodira C.D."/>
            <person name="Neafsey D.E."/>
            <person name="Zeng Q."/>
            <person name="Hung C.-Y."/>
            <person name="McMahan C."/>
            <person name="Muszewska A."/>
            <person name="Grynberg M."/>
            <person name="Mandel M.A."/>
            <person name="Kellner E.M."/>
            <person name="Barker B.M."/>
            <person name="Galgiani J.N."/>
            <person name="Orbach M.J."/>
            <person name="Kirkland T.N."/>
            <person name="Cole G.T."/>
            <person name="Henn M.R."/>
            <person name="Birren B.W."/>
            <person name="Taylor J.W."/>
        </authorList>
    </citation>
    <scope>NUCLEOTIDE SEQUENCE [LARGE SCALE GENOMIC DNA]</scope>
    <source>
        <strain evidence="5">RMSCC 3488</strain>
    </source>
</reference>
<evidence type="ECO:0000256" key="2">
    <source>
        <dbReference type="SAM" id="MobiDB-lite"/>
    </source>
</evidence>
<dbReference type="Proteomes" id="UP000054567">
    <property type="component" value="Unassembled WGS sequence"/>
</dbReference>
<feature type="compositionally biased region" description="Polar residues" evidence="2">
    <location>
        <begin position="1"/>
        <end position="10"/>
    </location>
</feature>
<dbReference type="OrthoDB" id="4200461at2759"/>
<feature type="compositionally biased region" description="Polar residues" evidence="2">
    <location>
        <begin position="107"/>
        <end position="121"/>
    </location>
</feature>
<dbReference type="AlphaFoldDB" id="A0A0J6FE28"/>
<accession>A0A0J6FE28</accession>
<reference evidence="5" key="3">
    <citation type="journal article" date="2010" name="Genome Res.">
        <title>Population genomic sequencing of Coccidioides fungi reveals recent hybridization and transposon control.</title>
        <authorList>
            <person name="Neafsey D.E."/>
            <person name="Barker B.M."/>
            <person name="Sharpton T.J."/>
            <person name="Stajich J.E."/>
            <person name="Park D.J."/>
            <person name="Whiston E."/>
            <person name="Hung C.-Y."/>
            <person name="McMahan C."/>
            <person name="White J."/>
            <person name="Sykes S."/>
            <person name="Heiman D."/>
            <person name="Young S."/>
            <person name="Zeng Q."/>
            <person name="Abouelleil A."/>
            <person name="Aftuck L."/>
            <person name="Bessette D."/>
            <person name="Brown A."/>
            <person name="FitzGerald M."/>
            <person name="Lui A."/>
            <person name="Macdonald J.P."/>
            <person name="Priest M."/>
            <person name="Orbach M.J."/>
            <person name="Galgiani J.N."/>
            <person name="Kirkland T.N."/>
            <person name="Cole G.T."/>
            <person name="Birren B.W."/>
            <person name="Henn M.R."/>
            <person name="Taylor J.W."/>
            <person name="Rounsley S.D."/>
        </authorList>
    </citation>
    <scope>NUCLEOTIDE SEQUENCE [LARGE SCALE GENOMIC DNA]</scope>
    <source>
        <strain evidence="5">RMSCC 3488</strain>
    </source>
</reference>
<reference evidence="4 5" key="1">
    <citation type="submission" date="2007-06" db="EMBL/GenBank/DDBJ databases">
        <title>The Genome Sequence of Coccidioides posadasii RMSCC_3488.</title>
        <authorList>
            <consortium name="Coccidioides Genome Resources Consortium"/>
            <consortium name="The Broad Institute Genome Sequencing Platform"/>
            <person name="Henn M.R."/>
            <person name="Sykes S."/>
            <person name="Young S."/>
            <person name="Jaffe D."/>
            <person name="Berlin A."/>
            <person name="Alvarez P."/>
            <person name="Butler J."/>
            <person name="Gnerre S."/>
            <person name="Grabherr M."/>
            <person name="Mauceli E."/>
            <person name="Brockman W."/>
            <person name="Kodira C."/>
            <person name="Alvarado L."/>
            <person name="Zeng Q."/>
            <person name="Crawford M."/>
            <person name="Antoine C."/>
            <person name="Devon K."/>
            <person name="Galgiani J."/>
            <person name="Orsborn K."/>
            <person name="Lewis M.L."/>
            <person name="Nusbaum C."/>
            <person name="Galagan J."/>
            <person name="Birren B."/>
        </authorList>
    </citation>
    <scope>NUCLEOTIDE SEQUENCE [LARGE SCALE GENOMIC DNA]</scope>
    <source>
        <strain evidence="4 5">RMSCC 3488</strain>
    </source>
</reference>
<feature type="compositionally biased region" description="Low complexity" evidence="2">
    <location>
        <begin position="89"/>
        <end position="106"/>
    </location>
</feature>